<accession>A0AAP5TEI9</accession>
<feature type="transmembrane region" description="Helical" evidence="1">
    <location>
        <begin position="50"/>
        <end position="67"/>
    </location>
</feature>
<comment type="caution">
    <text evidence="2">The sequence shown here is derived from an EMBL/GenBank/DDBJ whole genome shotgun (WGS) entry which is preliminary data.</text>
</comment>
<gene>
    <name evidence="3" type="ORF">A7K95_08290</name>
    <name evidence="2" type="ORF">GA842_04855</name>
</gene>
<keyword evidence="1" id="KW-0472">Membrane</keyword>
<reference evidence="3 4" key="1">
    <citation type="submission" date="2016-05" db="EMBL/GenBank/DDBJ databases">
        <title>Draft genome sequence of Pediococcus parvulus 2.6, a probiotic beta-glucan producer strain.</title>
        <authorList>
            <person name="Mohedano M.L."/>
            <person name="Perez-Ramos A."/>
            <person name="Duenas M.T."/>
            <person name="Lamontanara A."/>
            <person name="Orru L."/>
            <person name="Spano G."/>
            <person name="Capozzi V."/>
            <person name="Lopez P."/>
        </authorList>
    </citation>
    <scope>NUCLEOTIDE SEQUENCE [LARGE SCALE GENOMIC DNA]</scope>
    <source>
        <strain evidence="3 4">2.6</strain>
    </source>
</reference>
<evidence type="ECO:0000313" key="2">
    <source>
        <dbReference type="EMBL" id="MDV7694227.1"/>
    </source>
</evidence>
<dbReference type="EMBL" id="LXND01000058">
    <property type="protein sequence ID" value="OAD63787.1"/>
    <property type="molecule type" value="Genomic_DNA"/>
</dbReference>
<organism evidence="2 5">
    <name type="scientific">Pediococcus parvulus</name>
    <dbReference type="NCBI Taxonomy" id="54062"/>
    <lineage>
        <taxon>Bacteria</taxon>
        <taxon>Bacillati</taxon>
        <taxon>Bacillota</taxon>
        <taxon>Bacilli</taxon>
        <taxon>Lactobacillales</taxon>
        <taxon>Lactobacillaceae</taxon>
        <taxon>Pediococcus</taxon>
    </lineage>
</organism>
<name>A0AAP5TEI9_9LACO</name>
<keyword evidence="4" id="KW-1185">Reference proteome</keyword>
<evidence type="ECO:0000313" key="4">
    <source>
        <dbReference type="Proteomes" id="UP000077280"/>
    </source>
</evidence>
<dbReference type="Proteomes" id="UP000077280">
    <property type="component" value="Unassembled WGS sequence"/>
</dbReference>
<proteinExistence type="predicted"/>
<protein>
    <submittedName>
        <fullName evidence="2">Uncharacterized protein</fullName>
    </submittedName>
</protein>
<evidence type="ECO:0000313" key="5">
    <source>
        <dbReference type="Proteomes" id="UP001275867"/>
    </source>
</evidence>
<keyword evidence="1" id="KW-0812">Transmembrane</keyword>
<sequence length="153" mass="17092">MSKHKKNRPDSAVERAAQANVDKIMEKTRSQQGTIDQLPKWAQNMAYNRFGLSEVISFIPLIIAVLTTPLLGNRVSMGGGLMINKNALFIVPFVSLLISGGSYLSIKIRRKSERVPDIEHLAWNEVFAFLANALVVLICSLVLIYQLYRAFTA</sequence>
<dbReference type="Proteomes" id="UP001275867">
    <property type="component" value="Unassembled WGS sequence"/>
</dbReference>
<evidence type="ECO:0000256" key="1">
    <source>
        <dbReference type="SAM" id="Phobius"/>
    </source>
</evidence>
<reference evidence="2" key="2">
    <citation type="submission" date="2019-10" db="EMBL/GenBank/DDBJ databases">
        <title>Malate fermentation in French cider.</title>
        <authorList>
            <person name="Cousin F.J."/>
            <person name="Medina Fernandez S."/>
            <person name="Misery B."/>
            <person name="Laplace J.-M."/>
            <person name="Cretenet M."/>
        </authorList>
    </citation>
    <scope>NUCLEOTIDE SEQUENCE</scope>
    <source>
        <strain evidence="2">UCMA15901</strain>
    </source>
</reference>
<dbReference type="AlphaFoldDB" id="A0AAP5TEI9"/>
<dbReference type="EMBL" id="WERX01000012">
    <property type="protein sequence ID" value="MDV7694227.1"/>
    <property type="molecule type" value="Genomic_DNA"/>
</dbReference>
<dbReference type="GeneID" id="93382268"/>
<evidence type="ECO:0000313" key="3">
    <source>
        <dbReference type="EMBL" id="OAD63787.1"/>
    </source>
</evidence>
<feature type="transmembrane region" description="Helical" evidence="1">
    <location>
        <begin position="87"/>
        <end position="106"/>
    </location>
</feature>
<keyword evidence="1" id="KW-1133">Transmembrane helix</keyword>
<feature type="transmembrane region" description="Helical" evidence="1">
    <location>
        <begin position="126"/>
        <end position="148"/>
    </location>
</feature>
<dbReference type="RefSeq" id="WP_068807094.1">
    <property type="nucleotide sequence ID" value="NZ_CP158977.1"/>
</dbReference>